<evidence type="ECO:0000313" key="4">
    <source>
        <dbReference type="Proteomes" id="UP001281731"/>
    </source>
</evidence>
<dbReference type="Proteomes" id="UP001281731">
    <property type="component" value="Unassembled WGS sequence"/>
</dbReference>
<evidence type="ECO:0000313" key="3">
    <source>
        <dbReference type="Proteomes" id="UP001275049"/>
    </source>
</evidence>
<comment type="caution">
    <text evidence="2">The sequence shown here is derived from an EMBL/GenBank/DDBJ whole genome shotgun (WGS) entry which is preliminary data.</text>
</comment>
<keyword evidence="3" id="KW-1185">Reference proteome</keyword>
<evidence type="ECO:0000313" key="2">
    <source>
        <dbReference type="EMBL" id="MDY5154286.1"/>
    </source>
</evidence>
<dbReference type="Proteomes" id="UP001275049">
    <property type="component" value="Unassembled WGS sequence"/>
</dbReference>
<name>A0AAW9HWV3_9ACTO</name>
<dbReference type="SUPFAM" id="SSF56563">
    <property type="entry name" value="Major capsid protein gp5"/>
    <property type="match status" value="1"/>
</dbReference>
<dbReference type="EMBL" id="JAWNGA010000001">
    <property type="protein sequence ID" value="MDY5132245.1"/>
    <property type="molecule type" value="Genomic_DNA"/>
</dbReference>
<organism evidence="2 4">
    <name type="scientific">Actinotignum urinale</name>
    <dbReference type="NCBI Taxonomy" id="190146"/>
    <lineage>
        <taxon>Bacteria</taxon>
        <taxon>Bacillati</taxon>
        <taxon>Actinomycetota</taxon>
        <taxon>Actinomycetes</taxon>
        <taxon>Actinomycetales</taxon>
        <taxon>Actinomycetaceae</taxon>
        <taxon>Actinotignum</taxon>
    </lineage>
</organism>
<dbReference type="RefSeq" id="WP_102166078.1">
    <property type="nucleotide sequence ID" value="NZ_CP126967.1"/>
</dbReference>
<protein>
    <submittedName>
        <fullName evidence="2">Phage major capsid protein</fullName>
    </submittedName>
</protein>
<gene>
    <name evidence="2" type="ORF">R6G80_00890</name>
    <name evidence="1" type="ORF">R6G86_00615</name>
</gene>
<evidence type="ECO:0000313" key="1">
    <source>
        <dbReference type="EMBL" id="MDY5132245.1"/>
    </source>
</evidence>
<dbReference type="AlphaFoldDB" id="A0AAW9HWV3"/>
<reference evidence="2 3" key="1">
    <citation type="submission" date="2023-10" db="EMBL/GenBank/DDBJ databases">
        <title>Whole Genome based description of the genera Actinobaculum and Actinotignum reveals a complex phylogenetic relationship within the species included in the genus Actinotignum.</title>
        <authorList>
            <person name="Jensen C.S."/>
            <person name="Dargis R."/>
            <person name="Kemp M."/>
            <person name="Christensen J.J."/>
        </authorList>
    </citation>
    <scope>NUCLEOTIDE SEQUENCE</scope>
    <source>
        <strain evidence="2">SLA_B511</strain>
        <strain evidence="1 3">SLA_B974</strain>
    </source>
</reference>
<dbReference type="EMBL" id="JAWNGC010000001">
    <property type="protein sequence ID" value="MDY5154286.1"/>
    <property type="molecule type" value="Genomic_DNA"/>
</dbReference>
<proteinExistence type="predicted"/>
<accession>A0AAW9HWV3</accession>
<dbReference type="Gene3D" id="3.30.2320.10">
    <property type="entry name" value="hypothetical protein PF0899 domain"/>
    <property type="match status" value="1"/>
</dbReference>
<sequence>MSNTLTTSHLSAFLPESYADSIIEKTKSLSTVAKLSAAEPMKFGKVHFVKFNDQVKAEFLEEGADKSSVGSAWEKVTAIPHKAQVTIRTSNEFLWADEDYQLGVLDKQVIPAAYTALSRALDFGLYHRVNPLTGNVVSTWTNYLTATNLSVEHSKNDLDADIRAAAGLVIQDGYAANGLALDPKAAWELSNLQLKSAGKDTGQMRYPELGLGTDVTSFLGLNTAVGTTVSGLPEMAKDTNVRAIVGDFNNGIRWGIQKELPLEVIPYGDPDGAGDLKRKNEVALRLEIVYAWYVLTERFALVKQGTVTA</sequence>
<dbReference type="Gene3D" id="3.30.2400.10">
    <property type="entry name" value="Major capsid protein gp5"/>
    <property type="match status" value="1"/>
</dbReference>